<dbReference type="AlphaFoldDB" id="A0A167MW50"/>
<evidence type="ECO:0000313" key="2">
    <source>
        <dbReference type="EMBL" id="OAD74229.1"/>
    </source>
</evidence>
<keyword evidence="1" id="KW-1133">Transmembrane helix</keyword>
<dbReference type="EMBL" id="KV440979">
    <property type="protein sequence ID" value="OAD74229.1"/>
    <property type="molecule type" value="Genomic_DNA"/>
</dbReference>
<evidence type="ECO:0000313" key="3">
    <source>
        <dbReference type="Proteomes" id="UP000077315"/>
    </source>
</evidence>
<organism evidence="2 3">
    <name type="scientific">Phycomyces blakesleeanus (strain ATCC 8743b / DSM 1359 / FGSC 10004 / NBRC 33097 / NRRL 1555)</name>
    <dbReference type="NCBI Taxonomy" id="763407"/>
    <lineage>
        <taxon>Eukaryota</taxon>
        <taxon>Fungi</taxon>
        <taxon>Fungi incertae sedis</taxon>
        <taxon>Mucoromycota</taxon>
        <taxon>Mucoromycotina</taxon>
        <taxon>Mucoromycetes</taxon>
        <taxon>Mucorales</taxon>
        <taxon>Phycomycetaceae</taxon>
        <taxon>Phycomyces</taxon>
    </lineage>
</organism>
<evidence type="ECO:0000256" key="1">
    <source>
        <dbReference type="SAM" id="Phobius"/>
    </source>
</evidence>
<keyword evidence="1" id="KW-0812">Transmembrane</keyword>
<feature type="transmembrane region" description="Helical" evidence="1">
    <location>
        <begin position="78"/>
        <end position="97"/>
    </location>
</feature>
<proteinExistence type="predicted"/>
<dbReference type="VEuPathDB" id="FungiDB:PHYBLDRAFT_167653"/>
<dbReference type="Proteomes" id="UP000077315">
    <property type="component" value="Unassembled WGS sequence"/>
</dbReference>
<dbReference type="GeneID" id="28996590"/>
<protein>
    <submittedName>
        <fullName evidence="2">Uncharacterized protein</fullName>
    </submittedName>
</protein>
<dbReference type="InParanoid" id="A0A167MW50"/>
<dbReference type="RefSeq" id="XP_018292269.1">
    <property type="nucleotide sequence ID" value="XM_018435684.1"/>
</dbReference>
<keyword evidence="1" id="KW-0472">Membrane</keyword>
<keyword evidence="3" id="KW-1185">Reference proteome</keyword>
<name>A0A167MW50_PHYB8</name>
<sequence length="136" mass="15313">MVSILSFNTTRMETENNTFPLQENTGVLSSAIEQNFEECNCTEFLENDDGYTLVLKKTGQRHSKKAALNDAFRSEMALLLYMLIPSILHTVVLRYLMNDDAESNVIQKSGSGEVLARQSDLPVLDISPMPFDNMFV</sequence>
<gene>
    <name evidence="2" type="ORF">PHYBLDRAFT_167653</name>
</gene>
<reference evidence="3" key="1">
    <citation type="submission" date="2015-06" db="EMBL/GenBank/DDBJ databases">
        <title>Expansion of signal transduction pathways in fungi by whole-genome duplication.</title>
        <authorList>
            <consortium name="DOE Joint Genome Institute"/>
            <person name="Corrochano L.M."/>
            <person name="Kuo A."/>
            <person name="Marcet-Houben M."/>
            <person name="Polaino S."/>
            <person name="Salamov A."/>
            <person name="Villalobos J.M."/>
            <person name="Alvarez M.I."/>
            <person name="Avalos J."/>
            <person name="Benito E.P."/>
            <person name="Benoit I."/>
            <person name="Burger G."/>
            <person name="Camino L.P."/>
            <person name="Canovas D."/>
            <person name="Cerda-Olmedo E."/>
            <person name="Cheng J.-F."/>
            <person name="Dominguez A."/>
            <person name="Elias M."/>
            <person name="Eslava A.P."/>
            <person name="Glaser F."/>
            <person name="Grimwood J."/>
            <person name="Gutierrez G."/>
            <person name="Heitman J."/>
            <person name="Henrissat B."/>
            <person name="Iturriaga E.A."/>
            <person name="Lang B.F."/>
            <person name="Lavin J.L."/>
            <person name="Lee S."/>
            <person name="Li W."/>
            <person name="Lindquist E."/>
            <person name="Lopez-Garcia S."/>
            <person name="Luque E.M."/>
            <person name="Marcos A.T."/>
            <person name="Martin J."/>
            <person name="McCluskey K."/>
            <person name="Medina H.R."/>
            <person name="Miralles-Duran A."/>
            <person name="Miyazaki A."/>
            <person name="Munoz-Torres E."/>
            <person name="Oguiza J.A."/>
            <person name="Ohm R."/>
            <person name="Olmedo M."/>
            <person name="Orejas M."/>
            <person name="Ortiz-Castellanos L."/>
            <person name="Pisabarro A.G."/>
            <person name="Rodriguez-Romero J."/>
            <person name="Ruiz-Herrera J."/>
            <person name="Ruiz-Vazquez R."/>
            <person name="Sanz C."/>
            <person name="Schackwitz W."/>
            <person name="Schmutz J."/>
            <person name="Shahriari M."/>
            <person name="Shelest E."/>
            <person name="Silva-Franco F."/>
            <person name="Soanes D."/>
            <person name="Syed K."/>
            <person name="Tagua V.G."/>
            <person name="Talbot N.J."/>
            <person name="Thon M."/>
            <person name="De vries R.P."/>
            <person name="Wiebenga A."/>
            <person name="Yadav J.S."/>
            <person name="Braun E.L."/>
            <person name="Baker S."/>
            <person name="Garre V."/>
            <person name="Horwitz B."/>
            <person name="Torres-Martinez S."/>
            <person name="Idnurm A."/>
            <person name="Herrera-Estrella A."/>
            <person name="Gabaldon T."/>
            <person name="Grigoriev I.V."/>
        </authorList>
    </citation>
    <scope>NUCLEOTIDE SEQUENCE [LARGE SCALE GENOMIC DNA]</scope>
    <source>
        <strain evidence="3">NRRL 1555(-)</strain>
    </source>
</reference>
<accession>A0A167MW50</accession>